<evidence type="ECO:0000313" key="2">
    <source>
        <dbReference type="Proteomes" id="UP000662074"/>
    </source>
</evidence>
<gene>
    <name evidence="1" type="ORF">GCM10011425_32040</name>
</gene>
<evidence type="ECO:0000313" key="1">
    <source>
        <dbReference type="EMBL" id="GGI51992.1"/>
    </source>
</evidence>
<reference evidence="1" key="1">
    <citation type="journal article" date="2014" name="Int. J. Syst. Evol. Microbiol.">
        <title>Complete genome sequence of Corynebacterium casei LMG S-19264T (=DSM 44701T), isolated from a smear-ripened cheese.</title>
        <authorList>
            <consortium name="US DOE Joint Genome Institute (JGI-PGF)"/>
            <person name="Walter F."/>
            <person name="Albersmeier A."/>
            <person name="Kalinowski J."/>
            <person name="Ruckert C."/>
        </authorList>
    </citation>
    <scope>NUCLEOTIDE SEQUENCE</scope>
    <source>
        <strain evidence="1">CCM 8711</strain>
    </source>
</reference>
<protein>
    <submittedName>
        <fullName evidence="1">Uncharacterized protein</fullName>
    </submittedName>
</protein>
<proteinExistence type="predicted"/>
<dbReference type="EMBL" id="BMDO01000010">
    <property type="protein sequence ID" value="GGI51992.1"/>
    <property type="molecule type" value="Genomic_DNA"/>
</dbReference>
<organism evidence="1 2">
    <name type="scientific">Mucilaginibacter galii</name>
    <dbReference type="NCBI Taxonomy" id="2005073"/>
    <lineage>
        <taxon>Bacteria</taxon>
        <taxon>Pseudomonadati</taxon>
        <taxon>Bacteroidota</taxon>
        <taxon>Sphingobacteriia</taxon>
        <taxon>Sphingobacteriales</taxon>
        <taxon>Sphingobacteriaceae</taxon>
        <taxon>Mucilaginibacter</taxon>
    </lineage>
</organism>
<sequence length="220" mass="25239">MISHNCFAQETVERSRKLTPEVTEKYHVLKSDYEVKQGMYSAYLKKVLVAAGNYTKNKKTGTWTFFDSKGKVSQRFNYDKLTLIYEAPQDTTSHIRYVVDDSLKNNPVFSRPVRIGGNYFGYLPYINVIKLPQNLANLSNETDLVLMELLITPLGRLAGYKLRITPMWATRQYEDVVLNINLNLLADEDKVFVPATLNNEPTAVRIVVPCSFFKSDLIRL</sequence>
<keyword evidence="2" id="KW-1185">Reference proteome</keyword>
<name>A0A917JCE5_9SPHI</name>
<accession>A0A917JCE5</accession>
<dbReference type="AlphaFoldDB" id="A0A917JCE5"/>
<dbReference type="Proteomes" id="UP000662074">
    <property type="component" value="Unassembled WGS sequence"/>
</dbReference>
<reference evidence="1" key="2">
    <citation type="submission" date="2020-09" db="EMBL/GenBank/DDBJ databases">
        <authorList>
            <person name="Sun Q."/>
            <person name="Sedlacek I."/>
        </authorList>
    </citation>
    <scope>NUCLEOTIDE SEQUENCE</scope>
    <source>
        <strain evidence="1">CCM 8711</strain>
    </source>
</reference>
<comment type="caution">
    <text evidence="1">The sequence shown here is derived from an EMBL/GenBank/DDBJ whole genome shotgun (WGS) entry which is preliminary data.</text>
</comment>